<gene>
    <name evidence="6" type="ORF">WR25_20780</name>
</gene>
<comment type="caution">
    <text evidence="6">The sequence shown here is derived from an EMBL/GenBank/DDBJ whole genome shotgun (WGS) entry which is preliminary data.</text>
</comment>
<evidence type="ECO:0000256" key="3">
    <source>
        <dbReference type="ARBA" id="ARBA00023157"/>
    </source>
</evidence>
<dbReference type="GO" id="GO:0033617">
    <property type="term" value="P:mitochondrial respiratory chain complex IV assembly"/>
    <property type="evidence" value="ECO:0007669"/>
    <property type="project" value="TreeGrafter"/>
</dbReference>
<evidence type="ECO:0000256" key="5">
    <source>
        <dbReference type="SAM" id="MobiDB-lite"/>
    </source>
</evidence>
<evidence type="ECO:0000313" key="7">
    <source>
        <dbReference type="Proteomes" id="UP000218231"/>
    </source>
</evidence>
<feature type="region of interest" description="Disordered" evidence="5">
    <location>
        <begin position="1"/>
        <end position="20"/>
    </location>
</feature>
<keyword evidence="7" id="KW-1185">Reference proteome</keyword>
<protein>
    <recommendedName>
        <fullName evidence="8">CHCH domain-containing protein</fullName>
    </recommendedName>
</protein>
<dbReference type="InterPro" id="IPR051383">
    <property type="entry name" value="COX19"/>
</dbReference>
<dbReference type="OrthoDB" id="268594at2759"/>
<reference evidence="6 7" key="1">
    <citation type="journal article" date="2017" name="Curr. Biol.">
        <title>Genome architecture and evolution of a unichromosomal asexual nematode.</title>
        <authorList>
            <person name="Fradin H."/>
            <person name="Zegar C."/>
            <person name="Gutwein M."/>
            <person name="Lucas J."/>
            <person name="Kovtun M."/>
            <person name="Corcoran D."/>
            <person name="Baugh L.R."/>
            <person name="Kiontke K."/>
            <person name="Gunsalus K."/>
            <person name="Fitch D.H."/>
            <person name="Piano F."/>
        </authorList>
    </citation>
    <scope>NUCLEOTIDE SEQUENCE [LARGE SCALE GENOMIC DNA]</scope>
    <source>
        <strain evidence="6">PF1309</strain>
    </source>
</reference>
<dbReference type="Proteomes" id="UP000218231">
    <property type="component" value="Unassembled WGS sequence"/>
</dbReference>
<evidence type="ECO:0000256" key="2">
    <source>
        <dbReference type="ARBA" id="ARBA00022490"/>
    </source>
</evidence>
<evidence type="ECO:0000313" key="6">
    <source>
        <dbReference type="EMBL" id="PAV72091.1"/>
    </source>
</evidence>
<dbReference type="AlphaFoldDB" id="A0A2A2KDR2"/>
<name>A0A2A2KDR2_9BILA</name>
<comment type="subcellular location">
    <subcellularLocation>
        <location evidence="1">Cytoplasm</location>
    </subcellularLocation>
</comment>
<proteinExistence type="inferred from homology"/>
<evidence type="ECO:0008006" key="8">
    <source>
        <dbReference type="Google" id="ProtNLM"/>
    </source>
</evidence>
<dbReference type="EMBL" id="LIAE01008849">
    <property type="protein sequence ID" value="PAV72091.1"/>
    <property type="molecule type" value="Genomic_DNA"/>
</dbReference>
<accession>A0A2A2KDR2</accession>
<dbReference type="PANTHER" id="PTHR21107">
    <property type="entry name" value="CYTOCHROME C OXIDASE ASSEMBLY PROTEIN COX19"/>
    <property type="match status" value="1"/>
</dbReference>
<evidence type="ECO:0000256" key="4">
    <source>
        <dbReference type="ARBA" id="ARBA00038223"/>
    </source>
</evidence>
<sequence length="84" mass="9605">MSGNSGPFNKRVQTPVPPLKGSFPLDHDGLCKLEMLRYMVCMNENKHYNSECRESAKSYFACRMENGLMDRDEWNKLGYGDAPP</sequence>
<evidence type="ECO:0000256" key="1">
    <source>
        <dbReference type="ARBA" id="ARBA00004496"/>
    </source>
</evidence>
<keyword evidence="3" id="KW-1015">Disulfide bond</keyword>
<comment type="similarity">
    <text evidence="4">Belongs to the COX19 family.</text>
</comment>
<keyword evidence="2" id="KW-0963">Cytoplasm</keyword>
<dbReference type="STRING" id="2018661.A0A2A2KDR2"/>
<dbReference type="GO" id="GO:0005758">
    <property type="term" value="C:mitochondrial intermembrane space"/>
    <property type="evidence" value="ECO:0007669"/>
    <property type="project" value="TreeGrafter"/>
</dbReference>
<organism evidence="6 7">
    <name type="scientific">Diploscapter pachys</name>
    <dbReference type="NCBI Taxonomy" id="2018661"/>
    <lineage>
        <taxon>Eukaryota</taxon>
        <taxon>Metazoa</taxon>
        <taxon>Ecdysozoa</taxon>
        <taxon>Nematoda</taxon>
        <taxon>Chromadorea</taxon>
        <taxon>Rhabditida</taxon>
        <taxon>Rhabditina</taxon>
        <taxon>Rhabditomorpha</taxon>
        <taxon>Rhabditoidea</taxon>
        <taxon>Rhabditidae</taxon>
        <taxon>Diploscapter</taxon>
    </lineage>
</organism>
<dbReference type="PANTHER" id="PTHR21107:SF2">
    <property type="entry name" value="CYTOCHROME C OXIDASE ASSEMBLY PROTEIN COX19"/>
    <property type="match status" value="1"/>
</dbReference>